<dbReference type="PANTHER" id="PTHR38459">
    <property type="entry name" value="PROPHAGE BACTOPRENOL-LINKED GLUCOSE TRANSLOCASE HOMOLOG"/>
    <property type="match status" value="1"/>
</dbReference>
<keyword evidence="3 7" id="KW-0812">Transmembrane</keyword>
<dbReference type="RefSeq" id="WP_234754074.1">
    <property type="nucleotide sequence ID" value="NZ_BAAAWN010000001.1"/>
</dbReference>
<evidence type="ECO:0000313" key="10">
    <source>
        <dbReference type="Proteomes" id="UP001589702"/>
    </source>
</evidence>
<evidence type="ECO:0000256" key="6">
    <source>
        <dbReference type="SAM" id="MobiDB-lite"/>
    </source>
</evidence>
<keyword evidence="4 7" id="KW-1133">Transmembrane helix</keyword>
<name>A0ABV5XX60_ARTRM</name>
<evidence type="ECO:0000256" key="5">
    <source>
        <dbReference type="ARBA" id="ARBA00023136"/>
    </source>
</evidence>
<feature type="transmembrane region" description="Helical" evidence="7">
    <location>
        <begin position="147"/>
        <end position="165"/>
    </location>
</feature>
<sequence length="190" mass="21574">MIDRALRSLRRGCLRRKPQLYDIDDFGVLTVALDPRAQVTRLVGFVQRSHLLKFLIVGGLSFAIDLGLLVLLHEGLGVDLWFATPAAFLSSLVFNYFVQRSYTFQSNNRAHISMFRYGLLVVFNVFATDVIVNFFDTLALTYAGGKVVSTVSTMTWNFFLYKYWIFRSDSRTSGKDQQDDPEFSPTTADG</sequence>
<evidence type="ECO:0000256" key="3">
    <source>
        <dbReference type="ARBA" id="ARBA00022692"/>
    </source>
</evidence>
<accession>A0ABV5XX60</accession>
<evidence type="ECO:0000256" key="4">
    <source>
        <dbReference type="ARBA" id="ARBA00022989"/>
    </source>
</evidence>
<feature type="domain" description="GtrA/DPMS transmembrane" evidence="8">
    <location>
        <begin position="53"/>
        <end position="166"/>
    </location>
</feature>
<comment type="caution">
    <text evidence="9">The sequence shown here is derived from an EMBL/GenBank/DDBJ whole genome shotgun (WGS) entry which is preliminary data.</text>
</comment>
<keyword evidence="10" id="KW-1185">Reference proteome</keyword>
<comment type="subcellular location">
    <subcellularLocation>
        <location evidence="1">Membrane</location>
        <topology evidence="1">Multi-pass membrane protein</topology>
    </subcellularLocation>
</comment>
<reference evidence="9 10" key="1">
    <citation type="submission" date="2024-09" db="EMBL/GenBank/DDBJ databases">
        <authorList>
            <person name="Sun Q."/>
            <person name="Mori K."/>
        </authorList>
    </citation>
    <scope>NUCLEOTIDE SEQUENCE [LARGE SCALE GENOMIC DNA]</scope>
    <source>
        <strain evidence="9 10">JCM 1334</strain>
    </source>
</reference>
<proteinExistence type="inferred from homology"/>
<dbReference type="InterPro" id="IPR051401">
    <property type="entry name" value="GtrA_CellWall_Glycosyl"/>
</dbReference>
<evidence type="ECO:0000313" key="9">
    <source>
        <dbReference type="EMBL" id="MFB9819343.1"/>
    </source>
</evidence>
<evidence type="ECO:0000259" key="8">
    <source>
        <dbReference type="Pfam" id="PF04138"/>
    </source>
</evidence>
<dbReference type="Proteomes" id="UP001589702">
    <property type="component" value="Unassembled WGS sequence"/>
</dbReference>
<feature type="transmembrane region" description="Helical" evidence="7">
    <location>
        <begin position="78"/>
        <end position="97"/>
    </location>
</feature>
<dbReference type="InterPro" id="IPR007267">
    <property type="entry name" value="GtrA_DPMS_TM"/>
</dbReference>
<keyword evidence="5 7" id="KW-0472">Membrane</keyword>
<evidence type="ECO:0000256" key="1">
    <source>
        <dbReference type="ARBA" id="ARBA00004141"/>
    </source>
</evidence>
<dbReference type="Pfam" id="PF04138">
    <property type="entry name" value="GtrA_DPMS_TM"/>
    <property type="match status" value="1"/>
</dbReference>
<feature type="transmembrane region" description="Helical" evidence="7">
    <location>
        <begin position="117"/>
        <end position="135"/>
    </location>
</feature>
<comment type="similarity">
    <text evidence="2">Belongs to the GtrA family.</text>
</comment>
<dbReference type="PANTHER" id="PTHR38459:SF1">
    <property type="entry name" value="PROPHAGE BACTOPRENOL-LINKED GLUCOSE TRANSLOCASE HOMOLOG"/>
    <property type="match status" value="1"/>
</dbReference>
<protein>
    <submittedName>
        <fullName evidence="9">GtrA family protein</fullName>
    </submittedName>
</protein>
<evidence type="ECO:0000256" key="2">
    <source>
        <dbReference type="ARBA" id="ARBA00009399"/>
    </source>
</evidence>
<feature type="transmembrane region" description="Helical" evidence="7">
    <location>
        <begin position="51"/>
        <end position="72"/>
    </location>
</feature>
<dbReference type="EMBL" id="JBHMBC010000008">
    <property type="protein sequence ID" value="MFB9819343.1"/>
    <property type="molecule type" value="Genomic_DNA"/>
</dbReference>
<gene>
    <name evidence="9" type="ORF">ACFFP1_07495</name>
</gene>
<feature type="region of interest" description="Disordered" evidence="6">
    <location>
        <begin position="171"/>
        <end position="190"/>
    </location>
</feature>
<organism evidence="9 10">
    <name type="scientific">Arthrobacter ramosus</name>
    <dbReference type="NCBI Taxonomy" id="1672"/>
    <lineage>
        <taxon>Bacteria</taxon>
        <taxon>Bacillati</taxon>
        <taxon>Actinomycetota</taxon>
        <taxon>Actinomycetes</taxon>
        <taxon>Micrococcales</taxon>
        <taxon>Micrococcaceae</taxon>
        <taxon>Arthrobacter</taxon>
    </lineage>
</organism>
<evidence type="ECO:0000256" key="7">
    <source>
        <dbReference type="SAM" id="Phobius"/>
    </source>
</evidence>